<evidence type="ECO:0000313" key="2">
    <source>
        <dbReference type="EMBL" id="CAL1397196.1"/>
    </source>
</evidence>
<feature type="region of interest" description="Disordered" evidence="1">
    <location>
        <begin position="1"/>
        <end position="91"/>
    </location>
</feature>
<dbReference type="Gene3D" id="3.10.450.10">
    <property type="match status" value="1"/>
</dbReference>
<feature type="compositionally biased region" description="Basic and acidic residues" evidence="1">
    <location>
        <begin position="36"/>
        <end position="51"/>
    </location>
</feature>
<dbReference type="PANTHER" id="PTHR31228">
    <property type="entry name" value="CYSTATIN/MONELLIN SUPERFAMILY PROTEIN"/>
    <property type="match status" value="1"/>
</dbReference>
<keyword evidence="3" id="KW-1185">Reference proteome</keyword>
<dbReference type="SUPFAM" id="SSF54403">
    <property type="entry name" value="Cystatin/monellin"/>
    <property type="match status" value="1"/>
</dbReference>
<name>A0AAV2FFW9_9ROSI</name>
<dbReference type="Proteomes" id="UP001497516">
    <property type="component" value="Chromosome 6"/>
</dbReference>
<evidence type="ECO:0008006" key="4">
    <source>
        <dbReference type="Google" id="ProtNLM"/>
    </source>
</evidence>
<proteinExistence type="predicted"/>
<dbReference type="PANTHER" id="PTHR31228:SF23">
    <property type="entry name" value="CYSTATIN_MONELLIN SUPERFAMILY PROTEIN"/>
    <property type="match status" value="1"/>
</dbReference>
<feature type="compositionally biased region" description="Low complexity" evidence="1">
    <location>
        <begin position="18"/>
        <end position="33"/>
    </location>
</feature>
<sequence length="243" mass="27950">MDPNLLPPSSDSDKSVELSCSDSLPPSGSSSSSDEADPKRQKVEGGRKNADSDGSGDMEEGNHDEEDGSGEIEDGDDYEDEDHDDAMEVKQWSPKVRTLIKSIPEDDEGLQRYIRKIKESECFDLDENPLLEYQMFATAIYKVDFDCPEDTHHVENIWRCLNHVIDEKKKQGNLLEKVRIQTVNYGFDTGYNYYITFEAKKKLSAEEEEDKVYQAEVHHSIWKDIKIHVFREKQRQQQPLIQA</sequence>
<accession>A0AAV2FFW9</accession>
<evidence type="ECO:0000313" key="3">
    <source>
        <dbReference type="Proteomes" id="UP001497516"/>
    </source>
</evidence>
<dbReference type="EMBL" id="OZ034819">
    <property type="protein sequence ID" value="CAL1397196.1"/>
    <property type="molecule type" value="Genomic_DNA"/>
</dbReference>
<dbReference type="InterPro" id="IPR046350">
    <property type="entry name" value="Cystatin_sf"/>
</dbReference>
<feature type="compositionally biased region" description="Acidic residues" evidence="1">
    <location>
        <begin position="54"/>
        <end position="85"/>
    </location>
</feature>
<protein>
    <recommendedName>
        <fullName evidence="4">Cystatin domain-containing protein</fullName>
    </recommendedName>
</protein>
<reference evidence="2 3" key="1">
    <citation type="submission" date="2024-04" db="EMBL/GenBank/DDBJ databases">
        <authorList>
            <person name="Fracassetti M."/>
        </authorList>
    </citation>
    <scope>NUCLEOTIDE SEQUENCE [LARGE SCALE GENOMIC DNA]</scope>
</reference>
<organism evidence="2 3">
    <name type="scientific">Linum trigynum</name>
    <dbReference type="NCBI Taxonomy" id="586398"/>
    <lineage>
        <taxon>Eukaryota</taxon>
        <taxon>Viridiplantae</taxon>
        <taxon>Streptophyta</taxon>
        <taxon>Embryophyta</taxon>
        <taxon>Tracheophyta</taxon>
        <taxon>Spermatophyta</taxon>
        <taxon>Magnoliopsida</taxon>
        <taxon>eudicotyledons</taxon>
        <taxon>Gunneridae</taxon>
        <taxon>Pentapetalae</taxon>
        <taxon>rosids</taxon>
        <taxon>fabids</taxon>
        <taxon>Malpighiales</taxon>
        <taxon>Linaceae</taxon>
        <taxon>Linum</taxon>
    </lineage>
</organism>
<gene>
    <name evidence="2" type="ORF">LTRI10_LOCUS37515</name>
</gene>
<evidence type="ECO:0000256" key="1">
    <source>
        <dbReference type="SAM" id="MobiDB-lite"/>
    </source>
</evidence>
<dbReference type="AlphaFoldDB" id="A0AAV2FFW9"/>